<evidence type="ECO:0000259" key="8">
    <source>
        <dbReference type="Pfam" id="PF00408"/>
    </source>
</evidence>
<dbReference type="SUPFAM" id="SSF53738">
    <property type="entry name" value="Phosphoglucomutase, first 3 domains"/>
    <property type="match status" value="3"/>
</dbReference>
<dbReference type="Gene3D" id="3.30.310.50">
    <property type="entry name" value="Alpha-D-phosphohexomutase, C-terminal domain"/>
    <property type="match status" value="1"/>
</dbReference>
<dbReference type="InterPro" id="IPR036900">
    <property type="entry name" value="A-D-PHexomutase_C_sf"/>
</dbReference>
<reference evidence="12 13" key="1">
    <citation type="submission" date="2018-06" db="EMBL/GenBank/DDBJ databases">
        <authorList>
            <consortium name="Pathogen Informatics"/>
            <person name="Doyle S."/>
        </authorList>
    </citation>
    <scope>NUCLEOTIDE SEQUENCE [LARGE SCALE GENOMIC DNA]</scope>
    <source>
        <strain evidence="12 13">NCTC13093</strain>
    </source>
</reference>
<evidence type="ECO:0000256" key="3">
    <source>
        <dbReference type="ARBA" id="ARBA00022553"/>
    </source>
</evidence>
<evidence type="ECO:0000256" key="4">
    <source>
        <dbReference type="ARBA" id="ARBA00022723"/>
    </source>
</evidence>
<dbReference type="InterPro" id="IPR005846">
    <property type="entry name" value="A-D-PHexomutase_a/b/a-III"/>
</dbReference>
<dbReference type="RefSeq" id="WP_113744732.1">
    <property type="nucleotide sequence ID" value="NZ_UAPV01000001.1"/>
</dbReference>
<dbReference type="GO" id="GO:0000287">
    <property type="term" value="F:magnesium ion binding"/>
    <property type="evidence" value="ECO:0007669"/>
    <property type="project" value="InterPro"/>
</dbReference>
<evidence type="ECO:0000256" key="7">
    <source>
        <dbReference type="RuleBase" id="RU004326"/>
    </source>
</evidence>
<feature type="domain" description="Alpha-D-phosphohexomutase alpha/beta/alpha" evidence="10">
    <location>
        <begin position="211"/>
        <end position="317"/>
    </location>
</feature>
<dbReference type="Proteomes" id="UP000250086">
    <property type="component" value="Unassembled WGS sequence"/>
</dbReference>
<dbReference type="PROSITE" id="PS00710">
    <property type="entry name" value="PGM_PMM"/>
    <property type="match status" value="1"/>
</dbReference>
<dbReference type="GO" id="GO:0004614">
    <property type="term" value="F:phosphoglucomutase activity"/>
    <property type="evidence" value="ECO:0007669"/>
    <property type="project" value="UniProtKB-EC"/>
</dbReference>
<dbReference type="EC" id="5.4.2.2" evidence="12"/>
<accession>A0A2X0WYS2</accession>
<dbReference type="GO" id="GO:0006166">
    <property type="term" value="P:purine ribonucleoside salvage"/>
    <property type="evidence" value="ECO:0007669"/>
    <property type="project" value="TreeGrafter"/>
</dbReference>
<dbReference type="PANTHER" id="PTHR45745:SF1">
    <property type="entry name" value="PHOSPHOGLUCOMUTASE 2B-RELATED"/>
    <property type="match status" value="1"/>
</dbReference>
<keyword evidence="5 7" id="KW-0460">Magnesium</keyword>
<dbReference type="Pfam" id="PF00408">
    <property type="entry name" value="PGM_PMM_IV"/>
    <property type="match status" value="1"/>
</dbReference>
<evidence type="ECO:0000313" key="13">
    <source>
        <dbReference type="Proteomes" id="UP000250086"/>
    </source>
</evidence>
<dbReference type="PRINTS" id="PR00509">
    <property type="entry name" value="PGMPMM"/>
</dbReference>
<evidence type="ECO:0000259" key="11">
    <source>
        <dbReference type="Pfam" id="PF02880"/>
    </source>
</evidence>
<evidence type="ECO:0000259" key="9">
    <source>
        <dbReference type="Pfam" id="PF02878"/>
    </source>
</evidence>
<dbReference type="InterPro" id="IPR005845">
    <property type="entry name" value="A-D-PHexomutase_a/b/a-II"/>
</dbReference>
<dbReference type="InterPro" id="IPR005843">
    <property type="entry name" value="A-D-PHexomutase_C"/>
</dbReference>
<feature type="domain" description="Alpha-D-phosphohexomutase alpha/beta/alpha" evidence="11">
    <location>
        <begin position="325"/>
        <end position="439"/>
    </location>
</feature>
<evidence type="ECO:0000256" key="1">
    <source>
        <dbReference type="ARBA" id="ARBA00001946"/>
    </source>
</evidence>
<gene>
    <name evidence="12" type="primary">pgm_2</name>
    <name evidence="12" type="ORF">NCTC13093_02109</name>
</gene>
<keyword evidence="13" id="KW-1185">Reference proteome</keyword>
<dbReference type="GO" id="GO:0005975">
    <property type="term" value="P:carbohydrate metabolic process"/>
    <property type="evidence" value="ECO:0007669"/>
    <property type="project" value="InterPro"/>
</dbReference>
<dbReference type="SUPFAM" id="SSF55957">
    <property type="entry name" value="Phosphoglucomutase, C-terminal domain"/>
    <property type="match status" value="1"/>
</dbReference>
<feature type="domain" description="Alpha-D-phosphohexomutase C-terminal" evidence="8">
    <location>
        <begin position="490"/>
        <end position="535"/>
    </location>
</feature>
<organism evidence="12 13">
    <name type="scientific">Anaerobiospirillum thomasii</name>
    <dbReference type="NCBI Taxonomy" id="179995"/>
    <lineage>
        <taxon>Bacteria</taxon>
        <taxon>Pseudomonadati</taxon>
        <taxon>Pseudomonadota</taxon>
        <taxon>Gammaproteobacteria</taxon>
        <taxon>Aeromonadales</taxon>
        <taxon>Succinivibrionaceae</taxon>
        <taxon>Anaerobiospirillum</taxon>
    </lineage>
</organism>
<protein>
    <submittedName>
        <fullName evidence="12">Phosphoglucomutase</fullName>
        <ecNumber evidence="12">5.4.2.2</ecNumber>
    </submittedName>
</protein>
<name>A0A2X0WYS2_9GAMM</name>
<proteinExistence type="inferred from homology"/>
<dbReference type="GO" id="GO:0008973">
    <property type="term" value="F:phosphopentomutase activity"/>
    <property type="evidence" value="ECO:0007669"/>
    <property type="project" value="TreeGrafter"/>
</dbReference>
<sequence>MSVSSRAGHLGSEFELVDIPRLISDYYEKDFDRDNRHAHIAFGTSGHRGSSCDGVFLQKHIQAITQAIVILRKKWGYTGPVFLGRDTHALSEPAFKTTLEVLTANGVDVIIDTDFKVTPTPVISYMIVRHNKESDRFSDGIILTPSHNPPDDGGFKYNPAYGGPAVKKYTKEIETLSNEILLNNNEQVKTHSFKEALNSPYVHYADMQRLYIEALAKVIRLDAIACSDIKIAVNPQGGSALSYFEAIADRYKLNIDIINKKIDPTFQFMPYDYNGKIRMDCVSAYTMQPLCDYKGSFDVGVATDPDADRHGIVTADGKLLLSANYLSIMLHYLLNNRELWKGDLLVGKNIGSSALIDKIAHSAGYEVYETAIGFKWVSELLYTQKLVYGCEDSAGASFLDLDGKVMSSDKDGISSSLLAAEIMAICGKSLNDYVSDLNDKFGSFYYSRQDVVISREQKEAFGRLNASALSLDYLGSSRVVKIFDSLHGQSLGGIKVLLEDGFFAVRPSGTENLYKIYYESQVSKEHAQSILDNARKIISKATGL</sequence>
<dbReference type="InterPro" id="IPR016066">
    <property type="entry name" value="A-D-PHexomutase_CS"/>
</dbReference>
<keyword evidence="4 7" id="KW-0479">Metal-binding</keyword>
<dbReference type="EMBL" id="UAPV01000001">
    <property type="protein sequence ID" value="SPT70691.1"/>
    <property type="molecule type" value="Genomic_DNA"/>
</dbReference>
<keyword evidence="3" id="KW-0597">Phosphoprotein</keyword>
<evidence type="ECO:0000256" key="6">
    <source>
        <dbReference type="ARBA" id="ARBA00023235"/>
    </source>
</evidence>
<dbReference type="PANTHER" id="PTHR45745">
    <property type="entry name" value="PHOSPHOMANNOMUTASE 45A"/>
    <property type="match status" value="1"/>
</dbReference>
<keyword evidence="6 12" id="KW-0413">Isomerase</keyword>
<dbReference type="InterPro" id="IPR005841">
    <property type="entry name" value="Alpha-D-phosphohexomutase_SF"/>
</dbReference>
<dbReference type="InterPro" id="IPR016055">
    <property type="entry name" value="A-D-PHexomutase_a/b/a-I/II/III"/>
</dbReference>
<dbReference type="Pfam" id="PF02878">
    <property type="entry name" value="PGM_PMM_I"/>
    <property type="match status" value="1"/>
</dbReference>
<comment type="cofactor">
    <cofactor evidence="1">
        <name>Mg(2+)</name>
        <dbReference type="ChEBI" id="CHEBI:18420"/>
    </cofactor>
</comment>
<dbReference type="AlphaFoldDB" id="A0A2X0WYS2"/>
<evidence type="ECO:0000313" key="12">
    <source>
        <dbReference type="EMBL" id="SPT70691.1"/>
    </source>
</evidence>
<feature type="domain" description="Alpha-D-phosphohexomutase alpha/beta/alpha" evidence="9">
    <location>
        <begin position="41"/>
        <end position="180"/>
    </location>
</feature>
<dbReference type="Pfam" id="PF02879">
    <property type="entry name" value="PGM_PMM_II"/>
    <property type="match status" value="1"/>
</dbReference>
<evidence type="ECO:0000256" key="2">
    <source>
        <dbReference type="ARBA" id="ARBA00010231"/>
    </source>
</evidence>
<comment type="similarity">
    <text evidence="2 7">Belongs to the phosphohexose mutase family.</text>
</comment>
<dbReference type="InterPro" id="IPR005844">
    <property type="entry name" value="A-D-PHexomutase_a/b/a-I"/>
</dbReference>
<dbReference type="Pfam" id="PF02880">
    <property type="entry name" value="PGM_PMM_III"/>
    <property type="match status" value="1"/>
</dbReference>
<evidence type="ECO:0000256" key="5">
    <source>
        <dbReference type="ARBA" id="ARBA00022842"/>
    </source>
</evidence>
<evidence type="ECO:0000259" key="10">
    <source>
        <dbReference type="Pfam" id="PF02879"/>
    </source>
</evidence>
<dbReference type="Gene3D" id="3.40.120.10">
    <property type="entry name" value="Alpha-D-Glucose-1,6-Bisphosphate, subunit A, domain 3"/>
    <property type="match status" value="3"/>
</dbReference>